<reference evidence="3" key="1">
    <citation type="journal article" date="2019" name="Int. J. Syst. Evol. Microbiol.">
        <title>The Global Catalogue of Microorganisms (GCM) 10K type strain sequencing project: providing services to taxonomists for standard genome sequencing and annotation.</title>
        <authorList>
            <consortium name="The Broad Institute Genomics Platform"/>
            <consortium name="The Broad Institute Genome Sequencing Center for Infectious Disease"/>
            <person name="Wu L."/>
            <person name="Ma J."/>
        </authorList>
    </citation>
    <scope>NUCLEOTIDE SEQUENCE [LARGE SCALE GENOMIC DNA]</scope>
    <source>
        <strain evidence="3">CCM 8930</strain>
    </source>
</reference>
<organism evidence="2 3">
    <name type="scientific">Lactiplantibacillus nangangensis</name>
    <dbReference type="NCBI Taxonomy" id="2559917"/>
    <lineage>
        <taxon>Bacteria</taxon>
        <taxon>Bacillati</taxon>
        <taxon>Bacillota</taxon>
        <taxon>Bacilli</taxon>
        <taxon>Lactobacillales</taxon>
        <taxon>Lactobacillaceae</taxon>
        <taxon>Lactiplantibacillus</taxon>
    </lineage>
</organism>
<evidence type="ECO:0000256" key="1">
    <source>
        <dbReference type="SAM" id="Phobius"/>
    </source>
</evidence>
<accession>A0ABW1SM28</accession>
<keyword evidence="1" id="KW-0472">Membrane</keyword>
<protein>
    <submittedName>
        <fullName evidence="2">Uncharacterized protein</fullName>
    </submittedName>
</protein>
<keyword evidence="3" id="KW-1185">Reference proteome</keyword>
<sequence length="242" mass="26769">MPTVTDTLQRQSRIISTAMNNIPVAAYDMPSIVARQNITASNLTTLHVLGVPPIHKQSLINSAMKSVNLQKSLALSVNNALNLQIQNITAYDMSLGTKFNNVSNQLGLKQIEKSNAELANLIKLLGADQMNDVFDTLYHSSSEFEPSKPSKELVESDKENIPIDQVNYDSQNATRKVNQTVKGFTNQIIQRYQSLSESKKFLFNAVIGELVSYVIGVMFNNFGVTGTVIILFLLISPGYNKK</sequence>
<name>A0ABW1SM28_9LACO</name>
<dbReference type="Proteomes" id="UP001596171">
    <property type="component" value="Unassembled WGS sequence"/>
</dbReference>
<keyword evidence="1" id="KW-1133">Transmembrane helix</keyword>
<evidence type="ECO:0000313" key="2">
    <source>
        <dbReference type="EMBL" id="MFC6202601.1"/>
    </source>
</evidence>
<comment type="caution">
    <text evidence="2">The sequence shown here is derived from an EMBL/GenBank/DDBJ whole genome shotgun (WGS) entry which is preliminary data.</text>
</comment>
<proteinExistence type="predicted"/>
<feature type="transmembrane region" description="Helical" evidence="1">
    <location>
        <begin position="210"/>
        <end position="235"/>
    </location>
</feature>
<evidence type="ECO:0000313" key="3">
    <source>
        <dbReference type="Proteomes" id="UP001596171"/>
    </source>
</evidence>
<keyword evidence="1" id="KW-0812">Transmembrane</keyword>
<gene>
    <name evidence="2" type="ORF">ACFP1L_12080</name>
</gene>
<dbReference type="RefSeq" id="WP_137616550.1">
    <property type="nucleotide sequence ID" value="NZ_BJDI01000010.1"/>
</dbReference>
<dbReference type="EMBL" id="JBHSSE010000024">
    <property type="protein sequence ID" value="MFC6202601.1"/>
    <property type="molecule type" value="Genomic_DNA"/>
</dbReference>